<reference evidence="1" key="1">
    <citation type="submission" date="2014-11" db="EMBL/GenBank/DDBJ databases">
        <authorList>
            <person name="Amaro Gonzalez C."/>
        </authorList>
    </citation>
    <scope>NUCLEOTIDE SEQUENCE</scope>
</reference>
<name>A0A0E9UNK4_ANGAN</name>
<sequence length="24" mass="2769">MSKHKACRKVITYLEYVVVATVVM</sequence>
<organism evidence="1">
    <name type="scientific">Anguilla anguilla</name>
    <name type="common">European freshwater eel</name>
    <name type="synonym">Muraena anguilla</name>
    <dbReference type="NCBI Taxonomy" id="7936"/>
    <lineage>
        <taxon>Eukaryota</taxon>
        <taxon>Metazoa</taxon>
        <taxon>Chordata</taxon>
        <taxon>Craniata</taxon>
        <taxon>Vertebrata</taxon>
        <taxon>Euteleostomi</taxon>
        <taxon>Actinopterygii</taxon>
        <taxon>Neopterygii</taxon>
        <taxon>Teleostei</taxon>
        <taxon>Anguilliformes</taxon>
        <taxon>Anguillidae</taxon>
        <taxon>Anguilla</taxon>
    </lineage>
</organism>
<evidence type="ECO:0000313" key="1">
    <source>
        <dbReference type="EMBL" id="JAH66785.1"/>
    </source>
</evidence>
<protein>
    <submittedName>
        <fullName evidence="1">Uncharacterized protein</fullName>
    </submittedName>
</protein>
<proteinExistence type="predicted"/>
<reference evidence="1" key="2">
    <citation type="journal article" date="2015" name="Fish Shellfish Immunol.">
        <title>Early steps in the European eel (Anguilla anguilla)-Vibrio vulnificus interaction in the gills: Role of the RtxA13 toxin.</title>
        <authorList>
            <person name="Callol A."/>
            <person name="Pajuelo D."/>
            <person name="Ebbesson L."/>
            <person name="Teles M."/>
            <person name="MacKenzie S."/>
            <person name="Amaro C."/>
        </authorList>
    </citation>
    <scope>NUCLEOTIDE SEQUENCE</scope>
</reference>
<dbReference type="EMBL" id="GBXM01041792">
    <property type="protein sequence ID" value="JAH66785.1"/>
    <property type="molecule type" value="Transcribed_RNA"/>
</dbReference>
<accession>A0A0E9UNK4</accession>
<dbReference type="AlphaFoldDB" id="A0A0E9UNK4"/>